<dbReference type="EMBL" id="GL537603">
    <property type="protein sequence ID" value="EFQ85973.1"/>
    <property type="molecule type" value="Genomic_DNA"/>
</dbReference>
<proteinExistence type="predicted"/>
<organism evidence="2">
    <name type="scientific">Pyrenophora teres f. teres (strain 0-1)</name>
    <name type="common">Barley net blotch fungus</name>
    <name type="synonym">Drechslera teres f. teres</name>
    <dbReference type="NCBI Taxonomy" id="861557"/>
    <lineage>
        <taxon>Eukaryota</taxon>
        <taxon>Fungi</taxon>
        <taxon>Dikarya</taxon>
        <taxon>Ascomycota</taxon>
        <taxon>Pezizomycotina</taxon>
        <taxon>Dothideomycetes</taxon>
        <taxon>Pleosporomycetidae</taxon>
        <taxon>Pleosporales</taxon>
        <taxon>Pleosporineae</taxon>
        <taxon>Pleosporaceae</taxon>
        <taxon>Pyrenophora</taxon>
    </lineage>
</organism>
<dbReference type="HOGENOM" id="CLU_1195414_0_0_1"/>
<evidence type="ECO:0000313" key="2">
    <source>
        <dbReference type="Proteomes" id="UP000001067"/>
    </source>
</evidence>
<name>E3S7S8_PYRTT</name>
<reference evidence="1 2" key="1">
    <citation type="journal article" date="2010" name="Genome Biol.">
        <title>A first genome assembly of the barley fungal pathogen Pyrenophora teres f. teres.</title>
        <authorList>
            <person name="Ellwood S.R."/>
            <person name="Liu Z."/>
            <person name="Syme R.A."/>
            <person name="Lai Z."/>
            <person name="Hane J.K."/>
            <person name="Keiper F."/>
            <person name="Moffat C.S."/>
            <person name="Oliver R.P."/>
            <person name="Friesen T.L."/>
        </authorList>
    </citation>
    <scope>NUCLEOTIDE SEQUENCE [LARGE SCALE GENOMIC DNA]</scope>
    <source>
        <strain evidence="1 2">0-1</strain>
    </source>
</reference>
<keyword evidence="2" id="KW-1185">Reference proteome</keyword>
<dbReference type="Proteomes" id="UP000001067">
    <property type="component" value="Unassembled WGS sequence"/>
</dbReference>
<dbReference type="OrthoDB" id="3695700at2759"/>
<accession>E3S7S8</accession>
<dbReference type="AlphaFoldDB" id="E3S7S8"/>
<protein>
    <submittedName>
        <fullName evidence="1">Uncharacterized protein</fullName>
    </submittedName>
</protein>
<sequence length="232" mass="25643">MATRGVVGCLRLGDGTNRCISEYVAIFEVPSATYKVSLVKIVRFKTSGSGTLTKAIPAVANESVIKATSTGLPTVLRKLPQAARSKVVGVMNFKVPGKIDTAYVDTLLSHKRKRTEEDEAEISQLRADKAEITAQRQKTAHQLAGLHAECKKLRDSDFRKNVELLKRARAIREYAAAMAACKPIILEAIESKLFAEMRDRSYNIDTARAQAKGKAEAEYKKKFEVEEIELIS</sequence>
<evidence type="ECO:0000313" key="1">
    <source>
        <dbReference type="EMBL" id="EFQ85973.1"/>
    </source>
</evidence>
<gene>
    <name evidence="1" type="ORF">PTT_18910</name>
</gene>
<dbReference type="KEGG" id="pte:PTT_18910"/>